<dbReference type="PROSITE" id="PS51173">
    <property type="entry name" value="CBM2"/>
    <property type="match status" value="1"/>
</dbReference>
<protein>
    <submittedName>
        <fullName evidence="10">Cellulose binding domain-containing protein</fullName>
    </submittedName>
</protein>
<evidence type="ECO:0000256" key="6">
    <source>
        <dbReference type="ARBA" id="ARBA00037986"/>
    </source>
</evidence>
<evidence type="ECO:0000256" key="8">
    <source>
        <dbReference type="SAM" id="SignalP"/>
    </source>
</evidence>
<dbReference type="SMART" id="SM00637">
    <property type="entry name" value="CBD_II"/>
    <property type="match status" value="1"/>
</dbReference>
<feature type="chain" id="PRO_5047109476" evidence="8">
    <location>
        <begin position="27"/>
        <end position="912"/>
    </location>
</feature>
<dbReference type="RefSeq" id="WP_377466789.1">
    <property type="nucleotide sequence ID" value="NZ_JBHUOP010000004.1"/>
</dbReference>
<evidence type="ECO:0000256" key="4">
    <source>
        <dbReference type="ARBA" id="ARBA00023295"/>
    </source>
</evidence>
<evidence type="ECO:0000256" key="3">
    <source>
        <dbReference type="ARBA" id="ARBA00023277"/>
    </source>
</evidence>
<evidence type="ECO:0000259" key="9">
    <source>
        <dbReference type="PROSITE" id="PS51173"/>
    </source>
</evidence>
<dbReference type="SUPFAM" id="SSF110296">
    <property type="entry name" value="Oligoxyloglucan reducing end-specific cellobiohydrolase"/>
    <property type="match status" value="2"/>
</dbReference>
<name>A0ABW5XGI2_9MICO</name>
<feature type="domain" description="CBM2" evidence="9">
    <location>
        <begin position="815"/>
        <end position="912"/>
    </location>
</feature>
<accession>A0ABW5XGI2</accession>
<comment type="caution">
    <text evidence="10">The sequence shown here is derived from an EMBL/GenBank/DDBJ whole genome shotgun (WGS) entry which is preliminary data.</text>
</comment>
<comment type="similarity">
    <text evidence="6">Belongs to the glycosyl hydrolase 74 family.</text>
</comment>
<dbReference type="PANTHER" id="PTHR43739:SF2">
    <property type="entry name" value="OLIGOXYLOGLUCAN-REDUCING END-SPECIFIC XYLOGLUCANASE-RELATED"/>
    <property type="match status" value="1"/>
</dbReference>
<keyword evidence="4" id="KW-0326">Glycosidase</keyword>
<dbReference type="InterPro" id="IPR052025">
    <property type="entry name" value="Xyloglucanase_GH74"/>
</dbReference>
<evidence type="ECO:0000256" key="2">
    <source>
        <dbReference type="ARBA" id="ARBA00022801"/>
    </source>
</evidence>
<feature type="region of interest" description="Disordered" evidence="7">
    <location>
        <begin position="780"/>
        <end position="819"/>
    </location>
</feature>
<dbReference type="Pfam" id="PF00553">
    <property type="entry name" value="CBM_2"/>
    <property type="match status" value="1"/>
</dbReference>
<feature type="compositionally biased region" description="Acidic residues" evidence="7">
    <location>
        <begin position="791"/>
        <end position="813"/>
    </location>
</feature>
<dbReference type="SUPFAM" id="SSF49384">
    <property type="entry name" value="Carbohydrate-binding domain"/>
    <property type="match status" value="1"/>
</dbReference>
<gene>
    <name evidence="10" type="ORF">ACFSYH_09790</name>
</gene>
<evidence type="ECO:0000313" key="10">
    <source>
        <dbReference type="EMBL" id="MFD2840859.1"/>
    </source>
</evidence>
<sequence length="912" mass="97591">MRYTRIAAPIAASALFLSGIGLTAQAQPANSALPGTHITGTSPSGYEWGNVEIVGGGFVPGIIFNPSEPGLVYARTDIGGAYRLDEASGRWKPLTDHIGWTDWSHSGILSLATDPVDPDRVYLAAGTYTNSWDTQNGAVLRSTDRGETWDKTMLPFKVGGNMPGRGMGERLAIDPNHNNILYFGAESGNGLWRSTDYGLTWSQVTNFPNIGNYVQDPSYDYTGDNQGVVWVTFDPTTGSSSQKTQTIYVGVADKDNNVYRTTNGGDTWERVPGQPTGFLAQKGVLDHEGQQLYIATSDTGGPYDGSLGDVWRLDTASGNWTQISPIPSNSPDAYFGYSGLTIDRNNPDTIMVVSQISWWPDIIIYRSTDRGETWSPIWEWENYPGKKKRYELNYAEAPWHDFGHTVSPPDENPKLGWMTQSFEIDPHNPDRFYYGTGGGIYGGTNLTAWDNDGIVTITPKAQGIEETAIQDLEAPPGPTELLSGMYDIGGFVHTDITEVPSKFFMKQPHHDSVISLDFAQDNPNTVVRTGQSISGDTSSWVGISTDGGNNWHEGNSPTAATGPGSIAISADASAVVWAPEGTTPLVSTTLGSTWNAVSGLPTGASVEADRVNPNRFYAFADGTFYYSTNKGSSFTASSFGGFPDEGNVRFRAVPGYEGHVWLAGGIEEKTYGMWRSTDGGSTWKQMANVQEGDSIGFGKPASTGAYPVIYTSSKIGNVRGIFRSDDQGATWHRLNDNQNQWFWTGATITGDPDVHGRVYIGTNGRGIVVGDVSQFTPIESFTGGIVGGGEPDPEPTDTPDPDPTDSPDPDPTDEPGPGDTACTAVYRTAGDWGSGFQGEITVTAHESITRWTLNVDLGGAGIANAWGGQVSGNGPYTVTNEAWNGWLGAGQSTTVGFIGTGGAPSGASVTCQ</sequence>
<dbReference type="Gene3D" id="2.60.40.290">
    <property type="match status" value="1"/>
</dbReference>
<dbReference type="InterPro" id="IPR008965">
    <property type="entry name" value="CBM2/CBM3_carb-bd_dom_sf"/>
</dbReference>
<reference evidence="11" key="1">
    <citation type="journal article" date="2019" name="Int. J. Syst. Evol. Microbiol.">
        <title>The Global Catalogue of Microorganisms (GCM) 10K type strain sequencing project: providing services to taxonomists for standard genome sequencing and annotation.</title>
        <authorList>
            <consortium name="The Broad Institute Genomics Platform"/>
            <consortium name="The Broad Institute Genome Sequencing Center for Infectious Disease"/>
            <person name="Wu L."/>
            <person name="Ma J."/>
        </authorList>
    </citation>
    <scope>NUCLEOTIDE SEQUENCE [LARGE SCALE GENOMIC DNA]</scope>
    <source>
        <strain evidence="11">KCTC 33576</strain>
    </source>
</reference>
<proteinExistence type="inferred from homology"/>
<dbReference type="InterPro" id="IPR012291">
    <property type="entry name" value="CBM2_carb-bd_dom_sf"/>
</dbReference>
<evidence type="ECO:0000256" key="5">
    <source>
        <dbReference type="ARBA" id="ARBA00023326"/>
    </source>
</evidence>
<dbReference type="CDD" id="cd15482">
    <property type="entry name" value="Sialidase_non-viral"/>
    <property type="match status" value="1"/>
</dbReference>
<evidence type="ECO:0000256" key="1">
    <source>
        <dbReference type="ARBA" id="ARBA00022729"/>
    </source>
</evidence>
<dbReference type="Gene3D" id="2.130.10.10">
    <property type="entry name" value="YVTN repeat-like/Quinoprotein amine dehydrogenase"/>
    <property type="match status" value="2"/>
</dbReference>
<keyword evidence="1 8" id="KW-0732">Signal</keyword>
<dbReference type="Proteomes" id="UP001597391">
    <property type="component" value="Unassembled WGS sequence"/>
</dbReference>
<organism evidence="10 11">
    <name type="scientific">Populibacterium corticicola</name>
    <dbReference type="NCBI Taxonomy" id="1812826"/>
    <lineage>
        <taxon>Bacteria</taxon>
        <taxon>Bacillati</taxon>
        <taxon>Actinomycetota</taxon>
        <taxon>Actinomycetes</taxon>
        <taxon>Micrococcales</taxon>
        <taxon>Jonesiaceae</taxon>
        <taxon>Populibacterium</taxon>
    </lineage>
</organism>
<keyword evidence="11" id="KW-1185">Reference proteome</keyword>
<feature type="signal peptide" evidence="8">
    <location>
        <begin position="1"/>
        <end position="26"/>
    </location>
</feature>
<evidence type="ECO:0000256" key="7">
    <source>
        <dbReference type="SAM" id="MobiDB-lite"/>
    </source>
</evidence>
<dbReference type="InterPro" id="IPR015943">
    <property type="entry name" value="WD40/YVTN_repeat-like_dom_sf"/>
</dbReference>
<keyword evidence="2" id="KW-0378">Hydrolase</keyword>
<dbReference type="Pfam" id="PF02012">
    <property type="entry name" value="BNR"/>
    <property type="match status" value="1"/>
</dbReference>
<dbReference type="EMBL" id="JBHUOP010000004">
    <property type="protein sequence ID" value="MFD2840859.1"/>
    <property type="molecule type" value="Genomic_DNA"/>
</dbReference>
<keyword evidence="5" id="KW-0624">Polysaccharide degradation</keyword>
<dbReference type="PANTHER" id="PTHR43739">
    <property type="entry name" value="XYLOGLUCANASE (EUROFUNG)"/>
    <property type="match status" value="1"/>
</dbReference>
<dbReference type="InterPro" id="IPR002860">
    <property type="entry name" value="BNR_rpt"/>
</dbReference>
<evidence type="ECO:0000313" key="11">
    <source>
        <dbReference type="Proteomes" id="UP001597391"/>
    </source>
</evidence>
<keyword evidence="3" id="KW-0119">Carbohydrate metabolism</keyword>
<dbReference type="InterPro" id="IPR001919">
    <property type="entry name" value="CBD2"/>
</dbReference>